<proteinExistence type="inferred from homology"/>
<comment type="similarity">
    <text evidence="2 6">Belongs to the universal ribosomal protein uL10 family.</text>
</comment>
<dbReference type="InterPro" id="IPR033867">
    <property type="entry name" value="Mrt4"/>
</dbReference>
<dbReference type="OMA" id="LEWAENY"/>
<dbReference type="OrthoDB" id="10262308at2759"/>
<sequence>RENVVVPLTKVTKNPGEKKKKLINTIKDTIDNYKSIYLFTYENMRNNKLKALRTAWSTSKFLFGKNKVLAYGLGKSEEDELKTGLHKLSEHLEGECGLFFTNEPREKVLEYFENFSEKDFPRSGFVPEETITIKEGPLTGFVHSMETYLRGLGLPTSLKNGVIYLERDYDICEEGVAINPDQSQLLKLFNHQISEFKIVVKGVYTEEEFTLLNGQEPIEE</sequence>
<dbReference type="PANTHER" id="PTHR45841">
    <property type="entry name" value="MRNA TURNOVER PROTEIN 4 MRTO4"/>
    <property type="match status" value="1"/>
</dbReference>
<dbReference type="GO" id="GO:0030687">
    <property type="term" value="C:preribosome, large subunit precursor"/>
    <property type="evidence" value="ECO:0000318"/>
    <property type="project" value="GO_Central"/>
</dbReference>
<dbReference type="FunCoup" id="F0ZH33">
    <property type="interactions" value="814"/>
</dbReference>
<dbReference type="GO" id="GO:0042273">
    <property type="term" value="P:ribosomal large subunit biogenesis"/>
    <property type="evidence" value="ECO:0000318"/>
    <property type="project" value="GO_Central"/>
</dbReference>
<gene>
    <name evidence="8" type="ORF">DICPUDRAFT_31349</name>
</gene>
<dbReference type="InParanoid" id="F0ZH33"/>
<dbReference type="GO" id="GO:0005730">
    <property type="term" value="C:nucleolus"/>
    <property type="evidence" value="ECO:0000318"/>
    <property type="project" value="GO_Central"/>
</dbReference>
<dbReference type="InterPro" id="IPR043141">
    <property type="entry name" value="Ribosomal_uL10-like_sf"/>
</dbReference>
<dbReference type="InterPro" id="IPR051742">
    <property type="entry name" value="Ribosome_Assembly_uL10"/>
</dbReference>
<evidence type="ECO:0000313" key="9">
    <source>
        <dbReference type="Proteomes" id="UP000001064"/>
    </source>
</evidence>
<dbReference type="InterPro" id="IPR001790">
    <property type="entry name" value="Ribosomal_uL10"/>
</dbReference>
<dbReference type="EMBL" id="GL871017">
    <property type="protein sequence ID" value="EGC36781.1"/>
    <property type="molecule type" value="Genomic_DNA"/>
</dbReference>
<dbReference type="RefSeq" id="XP_003286727.1">
    <property type="nucleotide sequence ID" value="XM_003286679.1"/>
</dbReference>
<evidence type="ECO:0000256" key="1">
    <source>
        <dbReference type="ARBA" id="ARBA00004046"/>
    </source>
</evidence>
<keyword evidence="5 6" id="KW-0539">Nucleus</keyword>
<dbReference type="Gene3D" id="3.90.105.20">
    <property type="match status" value="1"/>
</dbReference>
<comment type="function">
    <text evidence="1 6">Component of the ribosome assembly machinery. Nuclear paralog of the ribosomal protein P0, it binds pre-60S subunits at an early stage of assembly in the nucleolus, and is replaced by P0 in cytoplasmic pre-60S subunits and mature 80S ribosomes.</text>
</comment>
<dbReference type="VEuPathDB" id="AmoebaDB:DICPUDRAFT_31349"/>
<keyword evidence="6" id="KW-0690">Ribosome biogenesis</keyword>
<evidence type="ECO:0000256" key="2">
    <source>
        <dbReference type="ARBA" id="ARBA00008889"/>
    </source>
</evidence>
<evidence type="ECO:0000256" key="3">
    <source>
        <dbReference type="ARBA" id="ARBA00011117"/>
    </source>
</evidence>
<dbReference type="GO" id="GO:0005737">
    <property type="term" value="C:cytoplasm"/>
    <property type="evidence" value="ECO:0007669"/>
    <property type="project" value="UniProtKB-SubCell"/>
</dbReference>
<dbReference type="Pfam" id="PF00466">
    <property type="entry name" value="Ribosomal_L10"/>
    <property type="match status" value="1"/>
</dbReference>
<evidence type="ECO:0000313" key="8">
    <source>
        <dbReference type="EMBL" id="EGC36781.1"/>
    </source>
</evidence>
<evidence type="ECO:0000256" key="5">
    <source>
        <dbReference type="ARBA" id="ARBA00023242"/>
    </source>
</evidence>
<dbReference type="CDD" id="cd05796">
    <property type="entry name" value="Ribosomal_P0_like"/>
    <property type="match status" value="1"/>
</dbReference>
<reference evidence="9" key="1">
    <citation type="journal article" date="2011" name="Genome Biol.">
        <title>Comparative genomics of the social amoebae Dictyostelium discoideum and Dictyostelium purpureum.</title>
        <authorList>
            <consortium name="US DOE Joint Genome Institute (JGI-PGF)"/>
            <person name="Sucgang R."/>
            <person name="Kuo A."/>
            <person name="Tian X."/>
            <person name="Salerno W."/>
            <person name="Parikh A."/>
            <person name="Feasley C.L."/>
            <person name="Dalin E."/>
            <person name="Tu H."/>
            <person name="Huang E."/>
            <person name="Barry K."/>
            <person name="Lindquist E."/>
            <person name="Shapiro H."/>
            <person name="Bruce D."/>
            <person name="Schmutz J."/>
            <person name="Salamov A."/>
            <person name="Fey P."/>
            <person name="Gaudet P."/>
            <person name="Anjard C."/>
            <person name="Babu M.M."/>
            <person name="Basu S."/>
            <person name="Bushmanova Y."/>
            <person name="van der Wel H."/>
            <person name="Katoh-Kurasawa M."/>
            <person name="Dinh C."/>
            <person name="Coutinho P.M."/>
            <person name="Saito T."/>
            <person name="Elias M."/>
            <person name="Schaap P."/>
            <person name="Kay R.R."/>
            <person name="Henrissat B."/>
            <person name="Eichinger L."/>
            <person name="Rivero F."/>
            <person name="Putnam N.H."/>
            <person name="West C.M."/>
            <person name="Loomis W.F."/>
            <person name="Chisholm R.L."/>
            <person name="Shaulsky G."/>
            <person name="Strassmann J.E."/>
            <person name="Queller D.C."/>
            <person name="Kuspa A."/>
            <person name="Grigoriev I.V."/>
        </authorList>
    </citation>
    <scope>NUCLEOTIDE SEQUENCE [LARGE SCALE GENOMIC DNA]</scope>
    <source>
        <strain evidence="9">QSDP1</strain>
    </source>
</reference>
<evidence type="ECO:0000256" key="4">
    <source>
        <dbReference type="ARBA" id="ARBA00022490"/>
    </source>
</evidence>
<dbReference type="GO" id="GO:0000027">
    <property type="term" value="P:ribosomal large subunit assembly"/>
    <property type="evidence" value="ECO:0007669"/>
    <property type="project" value="InterPro"/>
</dbReference>
<dbReference type="GO" id="GO:0000956">
    <property type="term" value="P:nuclear-transcribed mRNA catabolic process"/>
    <property type="evidence" value="ECO:0000318"/>
    <property type="project" value="GO_Central"/>
</dbReference>
<dbReference type="Gene3D" id="3.30.70.1730">
    <property type="match status" value="1"/>
</dbReference>
<accession>F0ZH33</accession>
<dbReference type="KEGG" id="dpp:DICPUDRAFT_31349"/>
<keyword evidence="9" id="KW-1185">Reference proteome</keyword>
<dbReference type="Proteomes" id="UP000001064">
    <property type="component" value="Unassembled WGS sequence"/>
</dbReference>
<dbReference type="SUPFAM" id="SSF160369">
    <property type="entry name" value="Ribosomal protein L10-like"/>
    <property type="match status" value="1"/>
</dbReference>
<comment type="subunit">
    <text evidence="3 6">Associates with the pre-60S ribosomal particle.</text>
</comment>
<protein>
    <recommendedName>
        <fullName evidence="6">Ribosome assembly factor mrt4</fullName>
    </recommendedName>
</protein>
<dbReference type="FunFam" id="3.30.70.1730:FF:000005">
    <property type="entry name" value="Ribosome assembly factor mrt4"/>
    <property type="match status" value="1"/>
</dbReference>
<keyword evidence="4 6" id="KW-0963">Cytoplasm</keyword>
<feature type="non-terminal residue" evidence="8">
    <location>
        <position position="220"/>
    </location>
</feature>
<dbReference type="FunFam" id="3.90.105.20:FF:000003">
    <property type="entry name" value="Ribosome assembly factor mrt4"/>
    <property type="match status" value="1"/>
</dbReference>
<dbReference type="GeneID" id="10504104"/>
<dbReference type="AlphaFoldDB" id="F0ZH33"/>
<feature type="domain" description="Large ribosomal subunit protein uL10-like insertion" evidence="7">
    <location>
        <begin position="122"/>
        <end position="190"/>
    </location>
</feature>
<dbReference type="InterPro" id="IPR040637">
    <property type="entry name" value="Ribosomal_uL10-like_insert"/>
</dbReference>
<evidence type="ECO:0000259" key="7">
    <source>
        <dbReference type="Pfam" id="PF17777"/>
    </source>
</evidence>
<dbReference type="eggNOG" id="KOG0816">
    <property type="taxonomic scope" value="Eukaryota"/>
</dbReference>
<dbReference type="InterPro" id="IPR043164">
    <property type="entry name" value="Ribosomal_uL10-like_insert_sf"/>
</dbReference>
<name>F0ZH33_DICPU</name>
<dbReference type="STRING" id="5786.F0ZH33"/>
<evidence type="ECO:0000256" key="6">
    <source>
        <dbReference type="RuleBase" id="RU364039"/>
    </source>
</evidence>
<comment type="subcellular location">
    <subcellularLocation>
        <location evidence="6">Cytoplasm</location>
    </subcellularLocation>
    <subcellularLocation>
        <location evidence="6">Nucleus</location>
        <location evidence="6">Nucleolus</location>
    </subcellularLocation>
</comment>
<dbReference type="Pfam" id="PF17777">
    <property type="entry name" value="RL10P_insert"/>
    <property type="match status" value="1"/>
</dbReference>
<dbReference type="PANTHER" id="PTHR45841:SF1">
    <property type="entry name" value="MRNA TURNOVER PROTEIN 4 HOMOLOG"/>
    <property type="match status" value="1"/>
</dbReference>
<organism evidence="8 9">
    <name type="scientific">Dictyostelium purpureum</name>
    <name type="common">Slime mold</name>
    <dbReference type="NCBI Taxonomy" id="5786"/>
    <lineage>
        <taxon>Eukaryota</taxon>
        <taxon>Amoebozoa</taxon>
        <taxon>Evosea</taxon>
        <taxon>Eumycetozoa</taxon>
        <taxon>Dictyostelia</taxon>
        <taxon>Dictyosteliales</taxon>
        <taxon>Dictyosteliaceae</taxon>
        <taxon>Dictyostelium</taxon>
    </lineage>
</organism>
<dbReference type="GO" id="GO:0006364">
    <property type="term" value="P:rRNA processing"/>
    <property type="evidence" value="ECO:0000318"/>
    <property type="project" value="GO_Central"/>
</dbReference>